<evidence type="ECO:0000313" key="4">
    <source>
        <dbReference type="EMBL" id="MBB4907049.1"/>
    </source>
</evidence>
<dbReference type="Pfam" id="PF13556">
    <property type="entry name" value="HTH_30"/>
    <property type="match status" value="1"/>
</dbReference>
<evidence type="ECO:0000259" key="3">
    <source>
        <dbReference type="Pfam" id="PF17853"/>
    </source>
</evidence>
<sequence length="552" mass="58321">MSMTLSNLLAFGFLPGHEVVTTGDLAHRVVRSVVAVSAHDEIAGLRPGEFAVLDHTRFAASDPNLAGTIVRAASQGASGLLVNGSADQLPATTRELVARSGLPLVLTGQNVDVRRLVTAMDRFVRSPDLPDAALINTVSHRLCSTVSDAEGMVRVLSTTLRCRVGLLDAEGRLAVGNLPAEVVRSQAFRRACGPSAGGGGHTQQVRALDDDSLLIIQPVRLGPTGPLNLRLVAVVPNGPVAYARTTSVSLSVAAWAFVAHLATVAVVLERQQQPRAGLLARLLAEADAPSSEVLEQATAAGWRLGGRHTGVHVRATGHEPTGMAVRYRLRAALEARDLAADPVPRDDGWVVWFTDLDPDEDGTLLRTMRGVLLDVERSCPGVRMCAGVGVPGNGTGGLRDSLQDARRACTMAAARNVAGAVERIGASSVKRLLSDQHATPSQVDLAERLLLPLTSADMSGYLTITLSCYLDNESSATATALSLGVHRNTVLARLDRIRTLLDVEMNDPDERLALHLATRLVHGGAPTGGWEDVVAAEHGVSSPSDTPRRVRD</sequence>
<dbReference type="InterPro" id="IPR025736">
    <property type="entry name" value="PucR_C-HTH_dom"/>
</dbReference>
<keyword evidence="5" id="KW-1185">Reference proteome</keyword>
<evidence type="ECO:0000259" key="2">
    <source>
        <dbReference type="Pfam" id="PF13556"/>
    </source>
</evidence>
<dbReference type="PANTHER" id="PTHR33744:SF1">
    <property type="entry name" value="DNA-BINDING TRANSCRIPTIONAL ACTIVATOR ADER"/>
    <property type="match status" value="1"/>
</dbReference>
<evidence type="ECO:0008006" key="6">
    <source>
        <dbReference type="Google" id="ProtNLM"/>
    </source>
</evidence>
<dbReference type="InterPro" id="IPR042070">
    <property type="entry name" value="PucR_C-HTH_sf"/>
</dbReference>
<comment type="similarity">
    <text evidence="1">Belongs to the CdaR family.</text>
</comment>
<reference evidence="4 5" key="1">
    <citation type="submission" date="2020-08" db="EMBL/GenBank/DDBJ databases">
        <title>Genomic Encyclopedia of Type Strains, Phase III (KMG-III): the genomes of soil and plant-associated and newly described type strains.</title>
        <authorList>
            <person name="Whitman W."/>
        </authorList>
    </citation>
    <scope>NUCLEOTIDE SEQUENCE [LARGE SCALE GENOMIC DNA]</scope>
    <source>
        <strain evidence="4 5">CECT 8960</strain>
    </source>
</reference>
<proteinExistence type="inferred from homology"/>
<evidence type="ECO:0000313" key="5">
    <source>
        <dbReference type="Proteomes" id="UP000520767"/>
    </source>
</evidence>
<protein>
    <recommendedName>
        <fullName evidence="6">PucR family transcriptional regulator</fullName>
    </recommendedName>
</protein>
<evidence type="ECO:0000256" key="1">
    <source>
        <dbReference type="ARBA" id="ARBA00006754"/>
    </source>
</evidence>
<dbReference type="Proteomes" id="UP000520767">
    <property type="component" value="Unassembled WGS sequence"/>
</dbReference>
<name>A0A7W7VEF0_9PSEU</name>
<feature type="domain" description="CdaR GGDEF-like" evidence="3">
    <location>
        <begin position="289"/>
        <end position="410"/>
    </location>
</feature>
<dbReference type="Gene3D" id="1.10.10.2840">
    <property type="entry name" value="PucR C-terminal helix-turn-helix domain"/>
    <property type="match status" value="1"/>
</dbReference>
<dbReference type="InterPro" id="IPR051448">
    <property type="entry name" value="CdaR-like_regulators"/>
</dbReference>
<comment type="caution">
    <text evidence="4">The sequence shown here is derived from an EMBL/GenBank/DDBJ whole genome shotgun (WGS) entry which is preliminary data.</text>
</comment>
<accession>A0A7W7VEF0</accession>
<organism evidence="4 5">
    <name type="scientific">Actinophytocola algeriensis</name>
    <dbReference type="NCBI Taxonomy" id="1768010"/>
    <lineage>
        <taxon>Bacteria</taxon>
        <taxon>Bacillati</taxon>
        <taxon>Actinomycetota</taxon>
        <taxon>Actinomycetes</taxon>
        <taxon>Pseudonocardiales</taxon>
        <taxon>Pseudonocardiaceae</taxon>
    </lineage>
</organism>
<dbReference type="Pfam" id="PF17853">
    <property type="entry name" value="GGDEF_2"/>
    <property type="match status" value="1"/>
</dbReference>
<dbReference type="AlphaFoldDB" id="A0A7W7VEF0"/>
<gene>
    <name evidence="4" type="ORF">FHR82_003269</name>
</gene>
<feature type="domain" description="PucR C-terminal helix-turn-helix" evidence="2">
    <location>
        <begin position="464"/>
        <end position="519"/>
    </location>
</feature>
<dbReference type="InterPro" id="IPR041522">
    <property type="entry name" value="CdaR_GGDEF"/>
</dbReference>
<dbReference type="EMBL" id="JACHJQ010000003">
    <property type="protein sequence ID" value="MBB4907049.1"/>
    <property type="molecule type" value="Genomic_DNA"/>
</dbReference>
<dbReference type="PANTHER" id="PTHR33744">
    <property type="entry name" value="CARBOHYDRATE DIACID REGULATOR"/>
    <property type="match status" value="1"/>
</dbReference>